<proteinExistence type="predicted"/>
<evidence type="ECO:0008006" key="4">
    <source>
        <dbReference type="Google" id="ProtNLM"/>
    </source>
</evidence>
<dbReference type="Proteomes" id="UP000826271">
    <property type="component" value="Unassembled WGS sequence"/>
</dbReference>
<evidence type="ECO:0000313" key="2">
    <source>
        <dbReference type="EMBL" id="KAG8370847.1"/>
    </source>
</evidence>
<dbReference type="EMBL" id="WHWC01000013">
    <property type="protein sequence ID" value="KAG8370847.1"/>
    <property type="molecule type" value="Genomic_DNA"/>
</dbReference>
<protein>
    <recommendedName>
        <fullName evidence="4">Tobamovirus multiplication protein 2B</fullName>
    </recommendedName>
</protein>
<reference evidence="2" key="1">
    <citation type="submission" date="2019-10" db="EMBL/GenBank/DDBJ databases">
        <authorList>
            <person name="Zhang R."/>
            <person name="Pan Y."/>
            <person name="Wang J."/>
            <person name="Ma R."/>
            <person name="Yu S."/>
        </authorList>
    </citation>
    <scope>NUCLEOTIDE SEQUENCE</scope>
    <source>
        <strain evidence="2">LA-IB0</strain>
        <tissue evidence="2">Leaf</tissue>
    </source>
</reference>
<sequence>MQVLEQLPQVISSLDAHVERGLQSVPHLNTVTQLLSNMQSSQLKPFSRAQLTPEESEPLEQNSRAA</sequence>
<feature type="region of interest" description="Disordered" evidence="1">
    <location>
        <begin position="42"/>
        <end position="66"/>
    </location>
</feature>
<dbReference type="AlphaFoldDB" id="A0AAV6WTB3"/>
<gene>
    <name evidence="2" type="ORF">BUALT_Bualt13G0025900</name>
</gene>
<keyword evidence="3" id="KW-1185">Reference proteome</keyword>
<evidence type="ECO:0000256" key="1">
    <source>
        <dbReference type="SAM" id="MobiDB-lite"/>
    </source>
</evidence>
<accession>A0AAV6WTB3</accession>
<evidence type="ECO:0000313" key="3">
    <source>
        <dbReference type="Proteomes" id="UP000826271"/>
    </source>
</evidence>
<name>A0AAV6WTB3_9LAMI</name>
<comment type="caution">
    <text evidence="2">The sequence shown here is derived from an EMBL/GenBank/DDBJ whole genome shotgun (WGS) entry which is preliminary data.</text>
</comment>
<organism evidence="2 3">
    <name type="scientific">Buddleja alternifolia</name>
    <dbReference type="NCBI Taxonomy" id="168488"/>
    <lineage>
        <taxon>Eukaryota</taxon>
        <taxon>Viridiplantae</taxon>
        <taxon>Streptophyta</taxon>
        <taxon>Embryophyta</taxon>
        <taxon>Tracheophyta</taxon>
        <taxon>Spermatophyta</taxon>
        <taxon>Magnoliopsida</taxon>
        <taxon>eudicotyledons</taxon>
        <taxon>Gunneridae</taxon>
        <taxon>Pentapetalae</taxon>
        <taxon>asterids</taxon>
        <taxon>lamiids</taxon>
        <taxon>Lamiales</taxon>
        <taxon>Scrophulariaceae</taxon>
        <taxon>Buddlejeae</taxon>
        <taxon>Buddleja</taxon>
    </lineage>
</organism>